<sequence length="374" mass="42527">MSTDHPHANRPNNVRPEEDIEPPRVYGKFPLNEAVAAKLPVRGTKVLSSLSYGKSSWNKCAEITTELPDGTIEKYFLKVVKDPTGPIMCKGEFESLKALNDVLPTIAVKPWATGNYTTDEGECHFILTDFRKICDQPPDPAKFTARLAELHKKSVSPTSKFGFHTTTCHGTITQVTDLWEGSWAVLYRKQLAHMFAIDLKKNGRWPEFEQLCDLTLNKVIPRLLEPLQSDGRTIKPCLLHGDCWDENTATDEKTKEPFVFDAGSFYGHNEYDVGNWRAPRHRLSGKEYVESYLTNFEPSEPKNDWDGRNLLYSLRFNIGTAILVPECHQREVVFEDMKELCRRYCPHGYRSLAEESQAMDKTATARREGPLGSL</sequence>
<comment type="catalytic activity">
    <reaction evidence="2">
        <text>N(6)-D-ribulosyl-L-lysyl-[protein] + ATP = N(6)-(3-O-phospho-D-ribulosyl)-L-lysyl-[protein] + ADP + H(+)</text>
        <dbReference type="Rhea" id="RHEA:48432"/>
        <dbReference type="Rhea" id="RHEA-COMP:12103"/>
        <dbReference type="Rhea" id="RHEA-COMP:12104"/>
        <dbReference type="ChEBI" id="CHEBI:15378"/>
        <dbReference type="ChEBI" id="CHEBI:30616"/>
        <dbReference type="ChEBI" id="CHEBI:90418"/>
        <dbReference type="ChEBI" id="CHEBI:90420"/>
        <dbReference type="ChEBI" id="CHEBI:456216"/>
        <dbReference type="EC" id="2.7.1.172"/>
    </reaction>
    <physiologicalReaction direction="left-to-right" evidence="2">
        <dbReference type="Rhea" id="RHEA:48433"/>
    </physiologicalReaction>
</comment>
<dbReference type="EMBL" id="PDNB01000188">
    <property type="protein sequence ID" value="PGH00306.1"/>
    <property type="molecule type" value="Genomic_DNA"/>
</dbReference>
<gene>
    <name evidence="4" type="ORF">AJ79_08237</name>
</gene>
<evidence type="ECO:0000313" key="5">
    <source>
        <dbReference type="Proteomes" id="UP000223968"/>
    </source>
</evidence>
<dbReference type="AlphaFoldDB" id="A0A2B7WU28"/>
<dbReference type="Gene3D" id="3.90.1200.10">
    <property type="match status" value="1"/>
</dbReference>
<dbReference type="PANTHER" id="PTHR12149:SF8">
    <property type="entry name" value="PROTEIN-RIBULOSAMINE 3-KINASE"/>
    <property type="match status" value="1"/>
</dbReference>
<dbReference type="GO" id="GO:0102193">
    <property type="term" value="F:protein-ribulosamine 3-kinase activity"/>
    <property type="evidence" value="ECO:0007669"/>
    <property type="project" value="UniProtKB-EC"/>
</dbReference>
<dbReference type="Pfam" id="PF03881">
    <property type="entry name" value="Fructosamin_kin"/>
    <property type="match status" value="1"/>
</dbReference>
<accession>A0A2B7WU28</accession>
<name>A0A2B7WU28_9EURO</name>
<feature type="region of interest" description="Disordered" evidence="3">
    <location>
        <begin position="1"/>
        <end position="23"/>
    </location>
</feature>
<dbReference type="OrthoDB" id="5772781at2759"/>
<proteinExistence type="predicted"/>
<evidence type="ECO:0000256" key="2">
    <source>
        <dbReference type="ARBA" id="ARBA00048655"/>
    </source>
</evidence>
<dbReference type="InterPro" id="IPR016477">
    <property type="entry name" value="Fructo-/Ketosamine-3-kinase"/>
</dbReference>
<dbReference type="InterPro" id="IPR011009">
    <property type="entry name" value="Kinase-like_dom_sf"/>
</dbReference>
<dbReference type="SUPFAM" id="SSF56112">
    <property type="entry name" value="Protein kinase-like (PK-like)"/>
    <property type="match status" value="1"/>
</dbReference>
<protein>
    <recommendedName>
        <fullName evidence="1">protein-ribulosamine 3-kinase</fullName>
        <ecNumber evidence="1">2.7.1.172</ecNumber>
    </recommendedName>
</protein>
<evidence type="ECO:0000256" key="1">
    <source>
        <dbReference type="ARBA" id="ARBA00011961"/>
    </source>
</evidence>
<evidence type="ECO:0000256" key="3">
    <source>
        <dbReference type="SAM" id="MobiDB-lite"/>
    </source>
</evidence>
<keyword evidence="5" id="KW-1185">Reference proteome</keyword>
<reference evidence="4 5" key="1">
    <citation type="submission" date="2017-10" db="EMBL/GenBank/DDBJ databases">
        <title>Comparative genomics in systemic dimorphic fungi from Ajellomycetaceae.</title>
        <authorList>
            <person name="Munoz J.F."/>
            <person name="Mcewen J.G."/>
            <person name="Clay O.K."/>
            <person name="Cuomo C.A."/>
        </authorList>
    </citation>
    <scope>NUCLEOTIDE SEQUENCE [LARGE SCALE GENOMIC DNA]</scope>
    <source>
        <strain evidence="4 5">UAMH5409</strain>
    </source>
</reference>
<comment type="caution">
    <text evidence="4">The sequence shown here is derived from an EMBL/GenBank/DDBJ whole genome shotgun (WGS) entry which is preliminary data.</text>
</comment>
<organism evidence="4 5">
    <name type="scientific">Helicocarpus griseus UAMH5409</name>
    <dbReference type="NCBI Taxonomy" id="1447875"/>
    <lineage>
        <taxon>Eukaryota</taxon>
        <taxon>Fungi</taxon>
        <taxon>Dikarya</taxon>
        <taxon>Ascomycota</taxon>
        <taxon>Pezizomycotina</taxon>
        <taxon>Eurotiomycetes</taxon>
        <taxon>Eurotiomycetidae</taxon>
        <taxon>Onygenales</taxon>
        <taxon>Ajellomycetaceae</taxon>
        <taxon>Helicocarpus</taxon>
    </lineage>
</organism>
<dbReference type="Proteomes" id="UP000223968">
    <property type="component" value="Unassembled WGS sequence"/>
</dbReference>
<dbReference type="EC" id="2.7.1.172" evidence="1"/>
<dbReference type="PANTHER" id="PTHR12149">
    <property type="entry name" value="FRUCTOSAMINE 3 KINASE-RELATED PROTEIN"/>
    <property type="match status" value="1"/>
</dbReference>
<evidence type="ECO:0000313" key="4">
    <source>
        <dbReference type="EMBL" id="PGH00306.1"/>
    </source>
</evidence>